<proteinExistence type="predicted"/>
<name>A0A0D2KTS3_HYPSF</name>
<dbReference type="Proteomes" id="UP000054270">
    <property type="component" value="Unassembled WGS sequence"/>
</dbReference>
<keyword evidence="2" id="KW-1185">Reference proteome</keyword>
<gene>
    <name evidence="1" type="ORF">HYPSUDRAFT_205754</name>
</gene>
<dbReference type="InterPro" id="IPR027796">
    <property type="entry name" value="OTT_1508_deam-like"/>
</dbReference>
<evidence type="ECO:0000313" key="1">
    <source>
        <dbReference type="EMBL" id="KJA18027.1"/>
    </source>
</evidence>
<dbReference type="STRING" id="945553.A0A0D2KTS3"/>
<reference evidence="2" key="1">
    <citation type="submission" date="2014-04" db="EMBL/GenBank/DDBJ databases">
        <title>Evolutionary Origins and Diversification of the Mycorrhizal Mutualists.</title>
        <authorList>
            <consortium name="DOE Joint Genome Institute"/>
            <consortium name="Mycorrhizal Genomics Consortium"/>
            <person name="Kohler A."/>
            <person name="Kuo A."/>
            <person name="Nagy L.G."/>
            <person name="Floudas D."/>
            <person name="Copeland A."/>
            <person name="Barry K.W."/>
            <person name="Cichocki N."/>
            <person name="Veneault-Fourrey C."/>
            <person name="LaButti K."/>
            <person name="Lindquist E.A."/>
            <person name="Lipzen A."/>
            <person name="Lundell T."/>
            <person name="Morin E."/>
            <person name="Murat C."/>
            <person name="Riley R."/>
            <person name="Ohm R."/>
            <person name="Sun H."/>
            <person name="Tunlid A."/>
            <person name="Henrissat B."/>
            <person name="Grigoriev I.V."/>
            <person name="Hibbett D.S."/>
            <person name="Martin F."/>
        </authorList>
    </citation>
    <scope>NUCLEOTIDE SEQUENCE [LARGE SCALE GENOMIC DNA]</scope>
    <source>
        <strain evidence="2">FD-334 SS-4</strain>
    </source>
</reference>
<sequence>MTNAQIKEQLTLAVKEALSAKLYRGYACALRETWKNQGLLEYLNAAVARMGIQAELERQESPRKFVLYKDLANLRSLLLKRQSTSSNRTYLYIANNATDTIISNLIQQIFDQFPELDACDHFFLDIDRPTFTGTLHCEAYLASLLENYTKSGTNIGGLVSQDLLDELKGYSRVIGVSKRCCPACYYFLDLLIAKTTNADKDKFLVRGRHPNITGCSLPPWTPPNIVKDMNLAFGAQLRLDLIELLSTDDENFVRPRSSSAASQSLSVDSNEGPAGSLKFFTAPAMTKRLEH</sequence>
<accession>A0A0D2KTS3</accession>
<organism evidence="1 2">
    <name type="scientific">Hypholoma sublateritium (strain FD-334 SS-4)</name>
    <dbReference type="NCBI Taxonomy" id="945553"/>
    <lineage>
        <taxon>Eukaryota</taxon>
        <taxon>Fungi</taxon>
        <taxon>Dikarya</taxon>
        <taxon>Basidiomycota</taxon>
        <taxon>Agaricomycotina</taxon>
        <taxon>Agaricomycetes</taxon>
        <taxon>Agaricomycetidae</taxon>
        <taxon>Agaricales</taxon>
        <taxon>Agaricineae</taxon>
        <taxon>Strophariaceae</taxon>
        <taxon>Hypholoma</taxon>
    </lineage>
</organism>
<protein>
    <submittedName>
        <fullName evidence="1">Uncharacterized protein</fullName>
    </submittedName>
</protein>
<dbReference type="AlphaFoldDB" id="A0A0D2KTS3"/>
<dbReference type="EMBL" id="KN817595">
    <property type="protein sequence ID" value="KJA18027.1"/>
    <property type="molecule type" value="Genomic_DNA"/>
</dbReference>
<dbReference type="Pfam" id="PF14441">
    <property type="entry name" value="OTT_1508_deam"/>
    <property type="match status" value="1"/>
</dbReference>
<evidence type="ECO:0000313" key="2">
    <source>
        <dbReference type="Proteomes" id="UP000054270"/>
    </source>
</evidence>
<dbReference type="OrthoDB" id="3070351at2759"/>